<reference evidence="11 12" key="1">
    <citation type="submission" date="2020-04" db="EMBL/GenBank/DDBJ databases">
        <authorList>
            <consortium name="Desulfovibrio sp. FSS-1 genome sequencing consortium"/>
            <person name="Shimoshige H."/>
            <person name="Kobayashi H."/>
            <person name="Maekawa T."/>
        </authorList>
    </citation>
    <scope>NUCLEOTIDE SEQUENCE [LARGE SCALE GENOMIC DNA]</scope>
    <source>
        <strain evidence="11 12">SIID29052-01</strain>
    </source>
</reference>
<keyword evidence="4" id="KW-0536">Nodulation</keyword>
<sequence>MNAVVEAVGLRKHFAGFKAVDGLDLRVEKGRIFGLLGPNGAGKTSTIRMIYGFSPRTGGELRVFGQDVARHWRAVRARLGVCQQDNALDPDLTVRQNLLVFAGYFAVPGREAKRRADELLAFFALEAKADADVRDLSGGMARRLMLARSLVNEPELLILDEPTTGLDPQSRHLLWDRLRDLREKGLTILLTTHYLEEAATLCDDLLIMDHGKALTGGAPADIVASHAGRAVLELVDPEERARAMVEASGFDVEDFGRRLLVFADGFEELETLRRALPPGQSLARPSSLEDVFLRLTGRDLRE</sequence>
<dbReference type="PANTHER" id="PTHR42711">
    <property type="entry name" value="ABC TRANSPORTER ATP-BINDING PROTEIN"/>
    <property type="match status" value="1"/>
</dbReference>
<dbReference type="PROSITE" id="PS00211">
    <property type="entry name" value="ABC_TRANSPORTER_1"/>
    <property type="match status" value="1"/>
</dbReference>
<evidence type="ECO:0000256" key="4">
    <source>
        <dbReference type="ARBA" id="ARBA00022458"/>
    </source>
</evidence>
<dbReference type="InterPro" id="IPR017871">
    <property type="entry name" value="ABC_transporter-like_CS"/>
</dbReference>
<protein>
    <submittedName>
        <fullName evidence="11">Daunorubicin/doxorubicin resistance ATP-binding protein DrrA</fullName>
        <ecNumber evidence="11">3.6.3.-</ecNumber>
    </submittedName>
</protein>
<dbReference type="AlphaFoldDB" id="A0A6V8LUH7"/>
<proteinExistence type="inferred from homology"/>
<keyword evidence="9" id="KW-0472">Membrane</keyword>
<dbReference type="PANTHER" id="PTHR42711:SF5">
    <property type="entry name" value="ABC TRANSPORTER ATP-BINDING PROTEIN NATA"/>
    <property type="match status" value="1"/>
</dbReference>
<dbReference type="Pfam" id="PF00005">
    <property type="entry name" value="ABC_tran"/>
    <property type="match status" value="1"/>
</dbReference>
<evidence type="ECO:0000256" key="6">
    <source>
        <dbReference type="ARBA" id="ARBA00022741"/>
    </source>
</evidence>
<evidence type="ECO:0000256" key="3">
    <source>
        <dbReference type="ARBA" id="ARBA00022448"/>
    </source>
</evidence>
<evidence type="ECO:0000256" key="5">
    <source>
        <dbReference type="ARBA" id="ARBA00022475"/>
    </source>
</evidence>
<evidence type="ECO:0000256" key="1">
    <source>
        <dbReference type="ARBA" id="ARBA00004236"/>
    </source>
</evidence>
<dbReference type="GO" id="GO:0016887">
    <property type="term" value="F:ATP hydrolysis activity"/>
    <property type="evidence" value="ECO:0007669"/>
    <property type="project" value="InterPro"/>
</dbReference>
<feature type="domain" description="ABC transporter" evidence="10">
    <location>
        <begin position="5"/>
        <end position="235"/>
    </location>
</feature>
<evidence type="ECO:0000256" key="9">
    <source>
        <dbReference type="ARBA" id="ARBA00023136"/>
    </source>
</evidence>
<dbReference type="Gene3D" id="3.40.50.300">
    <property type="entry name" value="P-loop containing nucleotide triphosphate hydrolases"/>
    <property type="match status" value="1"/>
</dbReference>
<keyword evidence="6" id="KW-0547">Nucleotide-binding</keyword>
<keyword evidence="8" id="KW-1278">Translocase</keyword>
<dbReference type="Proteomes" id="UP000494245">
    <property type="component" value="Unassembled WGS sequence"/>
</dbReference>
<dbReference type="PROSITE" id="PS50893">
    <property type="entry name" value="ABC_TRANSPORTER_2"/>
    <property type="match status" value="1"/>
</dbReference>
<dbReference type="InterPro" id="IPR003593">
    <property type="entry name" value="AAA+_ATPase"/>
</dbReference>
<keyword evidence="12" id="KW-1185">Reference proteome</keyword>
<dbReference type="InterPro" id="IPR027417">
    <property type="entry name" value="P-loop_NTPase"/>
</dbReference>
<accession>A0A6V8LUH7</accession>
<keyword evidence="11" id="KW-0378">Hydrolase</keyword>
<dbReference type="GO" id="GO:0005524">
    <property type="term" value="F:ATP binding"/>
    <property type="evidence" value="ECO:0007669"/>
    <property type="project" value="UniProtKB-KW"/>
</dbReference>
<evidence type="ECO:0000313" key="11">
    <source>
        <dbReference type="EMBL" id="GFK93466.1"/>
    </source>
</evidence>
<comment type="caution">
    <text evidence="11">The sequence shown here is derived from an EMBL/GenBank/DDBJ whole genome shotgun (WGS) entry which is preliminary data.</text>
</comment>
<keyword evidence="7 11" id="KW-0067">ATP-binding</keyword>
<organism evidence="11 12">
    <name type="scientific">Fundidesulfovibrio magnetotacticus</name>
    <dbReference type="NCBI Taxonomy" id="2730080"/>
    <lineage>
        <taxon>Bacteria</taxon>
        <taxon>Pseudomonadati</taxon>
        <taxon>Thermodesulfobacteriota</taxon>
        <taxon>Desulfovibrionia</taxon>
        <taxon>Desulfovibrionales</taxon>
        <taxon>Desulfovibrionaceae</taxon>
        <taxon>Fundidesulfovibrio</taxon>
    </lineage>
</organism>
<comment type="similarity">
    <text evidence="2">Belongs to the ABC transporter superfamily.</text>
</comment>
<reference evidence="11 12" key="2">
    <citation type="submission" date="2020-05" db="EMBL/GenBank/DDBJ databases">
        <title>Draft genome sequence of Desulfovibrio sp. strainFSS-1.</title>
        <authorList>
            <person name="Shimoshige H."/>
            <person name="Kobayashi H."/>
            <person name="Maekawa T."/>
        </authorList>
    </citation>
    <scope>NUCLEOTIDE SEQUENCE [LARGE SCALE GENOMIC DNA]</scope>
    <source>
        <strain evidence="11 12">SIID29052-01</strain>
    </source>
</reference>
<evidence type="ECO:0000259" key="10">
    <source>
        <dbReference type="PROSITE" id="PS50893"/>
    </source>
</evidence>
<evidence type="ECO:0000256" key="7">
    <source>
        <dbReference type="ARBA" id="ARBA00022840"/>
    </source>
</evidence>
<gene>
    <name evidence="11" type="primary">drrA</name>
    <name evidence="11" type="ORF">NNJEOMEG_01299</name>
</gene>
<keyword evidence="5" id="KW-1003">Cell membrane</keyword>
<dbReference type="RefSeq" id="WP_173082511.1">
    <property type="nucleotide sequence ID" value="NZ_BLTE01000004.1"/>
</dbReference>
<dbReference type="SMART" id="SM00382">
    <property type="entry name" value="AAA"/>
    <property type="match status" value="1"/>
</dbReference>
<dbReference type="InterPro" id="IPR003439">
    <property type="entry name" value="ABC_transporter-like_ATP-bd"/>
</dbReference>
<evidence type="ECO:0000256" key="8">
    <source>
        <dbReference type="ARBA" id="ARBA00022967"/>
    </source>
</evidence>
<evidence type="ECO:0000313" key="12">
    <source>
        <dbReference type="Proteomes" id="UP000494245"/>
    </source>
</evidence>
<dbReference type="EC" id="3.6.3.-" evidence="11"/>
<dbReference type="EMBL" id="BLTE01000004">
    <property type="protein sequence ID" value="GFK93466.1"/>
    <property type="molecule type" value="Genomic_DNA"/>
</dbReference>
<dbReference type="FunFam" id="3.40.50.300:FF:000589">
    <property type="entry name" value="ABC transporter, ATP-binding subunit"/>
    <property type="match status" value="1"/>
</dbReference>
<dbReference type="GO" id="GO:0005886">
    <property type="term" value="C:plasma membrane"/>
    <property type="evidence" value="ECO:0007669"/>
    <property type="project" value="UniProtKB-SubCell"/>
</dbReference>
<name>A0A6V8LUH7_9BACT</name>
<dbReference type="InterPro" id="IPR050763">
    <property type="entry name" value="ABC_transporter_ATP-binding"/>
</dbReference>
<dbReference type="SUPFAM" id="SSF52540">
    <property type="entry name" value="P-loop containing nucleoside triphosphate hydrolases"/>
    <property type="match status" value="1"/>
</dbReference>
<evidence type="ECO:0000256" key="2">
    <source>
        <dbReference type="ARBA" id="ARBA00005417"/>
    </source>
</evidence>
<keyword evidence="3" id="KW-0813">Transport</keyword>
<comment type="subcellular location">
    <subcellularLocation>
        <location evidence="1">Cell membrane</location>
    </subcellularLocation>
</comment>